<dbReference type="AlphaFoldDB" id="A0A834UA59"/>
<gene>
    <name evidence="1" type="ORF">H0235_007789</name>
</gene>
<name>A0A834UA59_VESPE</name>
<proteinExistence type="predicted"/>
<evidence type="ECO:0000313" key="2">
    <source>
        <dbReference type="Proteomes" id="UP000600918"/>
    </source>
</evidence>
<sequence length="72" mass="8161">MSDSHVEDLGPLLNPKGFKPYHLTEWMWFPKGLPQTGPGMTNRCSNDRIKQITHYLEQYLLFVGATALALEG</sequence>
<protein>
    <submittedName>
        <fullName evidence="1">Uncharacterized protein</fullName>
    </submittedName>
</protein>
<evidence type="ECO:0000313" key="1">
    <source>
        <dbReference type="EMBL" id="KAF7425351.1"/>
    </source>
</evidence>
<organism evidence="1 2">
    <name type="scientific">Vespula pensylvanica</name>
    <name type="common">Western yellow jacket</name>
    <name type="synonym">Wasp</name>
    <dbReference type="NCBI Taxonomy" id="30213"/>
    <lineage>
        <taxon>Eukaryota</taxon>
        <taxon>Metazoa</taxon>
        <taxon>Ecdysozoa</taxon>
        <taxon>Arthropoda</taxon>
        <taxon>Hexapoda</taxon>
        <taxon>Insecta</taxon>
        <taxon>Pterygota</taxon>
        <taxon>Neoptera</taxon>
        <taxon>Endopterygota</taxon>
        <taxon>Hymenoptera</taxon>
        <taxon>Apocrita</taxon>
        <taxon>Aculeata</taxon>
        <taxon>Vespoidea</taxon>
        <taxon>Vespidae</taxon>
        <taxon>Vespinae</taxon>
        <taxon>Vespula</taxon>
    </lineage>
</organism>
<reference evidence="1" key="1">
    <citation type="journal article" date="2020" name="G3 (Bethesda)">
        <title>High-Quality Assemblies for Three Invasive Social Wasps from the &lt;i&gt;Vespula&lt;/i&gt; Genus.</title>
        <authorList>
            <person name="Harrop T.W.R."/>
            <person name="Guhlin J."/>
            <person name="McLaughlin G.M."/>
            <person name="Permina E."/>
            <person name="Stockwell P."/>
            <person name="Gilligan J."/>
            <person name="Le Lec M.F."/>
            <person name="Gruber M.A.M."/>
            <person name="Quinn O."/>
            <person name="Lovegrove M."/>
            <person name="Duncan E.J."/>
            <person name="Remnant E.J."/>
            <person name="Van Eeckhoven J."/>
            <person name="Graham B."/>
            <person name="Knapp R.A."/>
            <person name="Langford K.W."/>
            <person name="Kronenberg Z."/>
            <person name="Press M.O."/>
            <person name="Eacker S.M."/>
            <person name="Wilson-Rankin E.E."/>
            <person name="Purcell J."/>
            <person name="Lester P.J."/>
            <person name="Dearden P.K."/>
        </authorList>
    </citation>
    <scope>NUCLEOTIDE SEQUENCE</scope>
    <source>
        <strain evidence="1">Volc-1</strain>
    </source>
</reference>
<dbReference type="EMBL" id="JACSDY010000006">
    <property type="protein sequence ID" value="KAF7425351.1"/>
    <property type="molecule type" value="Genomic_DNA"/>
</dbReference>
<keyword evidence="2" id="KW-1185">Reference proteome</keyword>
<dbReference type="Proteomes" id="UP000600918">
    <property type="component" value="Unassembled WGS sequence"/>
</dbReference>
<accession>A0A834UA59</accession>
<comment type="caution">
    <text evidence="1">The sequence shown here is derived from an EMBL/GenBank/DDBJ whole genome shotgun (WGS) entry which is preliminary data.</text>
</comment>